<protein>
    <submittedName>
        <fullName evidence="7">GMC family oxidoreductase</fullName>
    </submittedName>
</protein>
<feature type="domain" description="Glucose-methanol-choline oxidoreductase C-terminal" evidence="6">
    <location>
        <begin position="40"/>
        <end position="112"/>
    </location>
</feature>
<dbReference type="InterPro" id="IPR007867">
    <property type="entry name" value="GMC_OxRtase_C"/>
</dbReference>
<evidence type="ECO:0000259" key="6">
    <source>
        <dbReference type="Pfam" id="PF05199"/>
    </source>
</evidence>
<evidence type="ECO:0000256" key="2">
    <source>
        <dbReference type="ARBA" id="ARBA00010790"/>
    </source>
</evidence>
<name>A0ABV6AG20_9HYPH</name>
<evidence type="ECO:0000256" key="4">
    <source>
        <dbReference type="ARBA" id="ARBA00022827"/>
    </source>
</evidence>
<dbReference type="EMBL" id="JBHMAA010000013">
    <property type="protein sequence ID" value="MFB9949562.1"/>
    <property type="molecule type" value="Genomic_DNA"/>
</dbReference>
<keyword evidence="5" id="KW-0560">Oxidoreductase</keyword>
<sequence>MLNFGNPNSLNRHHDLASVLTSHEILDAWLRRNGLGRLEYLHDDEARRQAVLNQAFDGYHQIGLSRMAETPADGVADANCRVHGIANLYLAGSCLFPTGGHANPTLPAVALALRLAEHLKDAVAGTPRI</sequence>
<keyword evidence="8" id="KW-1185">Reference proteome</keyword>
<reference evidence="7 8" key="1">
    <citation type="submission" date="2024-09" db="EMBL/GenBank/DDBJ databases">
        <authorList>
            <person name="Sun Q."/>
            <person name="Mori K."/>
        </authorList>
    </citation>
    <scope>NUCLEOTIDE SEQUENCE [LARGE SCALE GENOMIC DNA]</scope>
    <source>
        <strain evidence="7 8">TBRC 4938</strain>
    </source>
</reference>
<dbReference type="SUPFAM" id="SSF51905">
    <property type="entry name" value="FAD/NAD(P)-binding domain"/>
    <property type="match status" value="1"/>
</dbReference>
<evidence type="ECO:0000256" key="3">
    <source>
        <dbReference type="ARBA" id="ARBA00022630"/>
    </source>
</evidence>
<keyword evidence="4" id="KW-0274">FAD</keyword>
<dbReference type="Gene3D" id="3.50.50.60">
    <property type="entry name" value="FAD/NAD(P)-binding domain"/>
    <property type="match status" value="1"/>
</dbReference>
<comment type="caution">
    <text evidence="7">The sequence shown here is derived from an EMBL/GenBank/DDBJ whole genome shotgun (WGS) entry which is preliminary data.</text>
</comment>
<gene>
    <name evidence="7" type="ORF">ACFFP0_11920</name>
</gene>
<comment type="cofactor">
    <cofactor evidence="1">
        <name>FAD</name>
        <dbReference type="ChEBI" id="CHEBI:57692"/>
    </cofactor>
</comment>
<comment type="similarity">
    <text evidence="2">Belongs to the GMC oxidoreductase family.</text>
</comment>
<dbReference type="RefSeq" id="WP_377260687.1">
    <property type="nucleotide sequence ID" value="NZ_JBHMAA010000013.1"/>
</dbReference>
<keyword evidence="3" id="KW-0285">Flavoprotein</keyword>
<dbReference type="PANTHER" id="PTHR42784">
    <property type="entry name" value="PYRANOSE 2-OXIDASE"/>
    <property type="match status" value="1"/>
</dbReference>
<evidence type="ECO:0000256" key="5">
    <source>
        <dbReference type="ARBA" id="ARBA00023002"/>
    </source>
</evidence>
<dbReference type="InterPro" id="IPR051473">
    <property type="entry name" value="P2Ox-like"/>
</dbReference>
<evidence type="ECO:0000313" key="7">
    <source>
        <dbReference type="EMBL" id="MFB9949562.1"/>
    </source>
</evidence>
<dbReference type="PANTHER" id="PTHR42784:SF1">
    <property type="entry name" value="PYRANOSE 2-OXIDASE"/>
    <property type="match status" value="1"/>
</dbReference>
<proteinExistence type="inferred from homology"/>
<dbReference type="InterPro" id="IPR036188">
    <property type="entry name" value="FAD/NAD-bd_sf"/>
</dbReference>
<accession>A0ABV6AG20</accession>
<organism evidence="7 8">
    <name type="scientific">Rhizobium puerariae</name>
    <dbReference type="NCBI Taxonomy" id="1585791"/>
    <lineage>
        <taxon>Bacteria</taxon>
        <taxon>Pseudomonadati</taxon>
        <taxon>Pseudomonadota</taxon>
        <taxon>Alphaproteobacteria</taxon>
        <taxon>Hyphomicrobiales</taxon>
        <taxon>Rhizobiaceae</taxon>
        <taxon>Rhizobium/Agrobacterium group</taxon>
        <taxon>Rhizobium</taxon>
    </lineage>
</organism>
<dbReference type="Pfam" id="PF05199">
    <property type="entry name" value="GMC_oxred_C"/>
    <property type="match status" value="1"/>
</dbReference>
<dbReference type="Proteomes" id="UP001589692">
    <property type="component" value="Unassembled WGS sequence"/>
</dbReference>
<evidence type="ECO:0000313" key="8">
    <source>
        <dbReference type="Proteomes" id="UP001589692"/>
    </source>
</evidence>
<evidence type="ECO:0000256" key="1">
    <source>
        <dbReference type="ARBA" id="ARBA00001974"/>
    </source>
</evidence>